<evidence type="ECO:0000256" key="1">
    <source>
        <dbReference type="ARBA" id="ARBA00007749"/>
    </source>
</evidence>
<evidence type="ECO:0000259" key="5">
    <source>
        <dbReference type="SMART" id="SM00849"/>
    </source>
</evidence>
<dbReference type="RefSeq" id="WP_014613621.1">
    <property type="nucleotide sequence ID" value="NZ_AP019372.1"/>
</dbReference>
<dbReference type="PANTHER" id="PTHR42978">
    <property type="entry name" value="QUORUM-QUENCHING LACTONASE YTNP-RELATED-RELATED"/>
    <property type="match status" value="1"/>
</dbReference>
<dbReference type="InterPro" id="IPR036866">
    <property type="entry name" value="RibonucZ/Hydroxyglut_hydro"/>
</dbReference>
<dbReference type="EMBL" id="AAXKXX010000008">
    <property type="protein sequence ID" value="EGQ4384856.1"/>
    <property type="molecule type" value="Genomic_DNA"/>
</dbReference>
<feature type="domain" description="Metallo-beta-lactamase" evidence="5">
    <location>
        <begin position="47"/>
        <end position="243"/>
    </location>
</feature>
<evidence type="ECO:0000313" key="11">
    <source>
        <dbReference type="Proteomes" id="UP000600220"/>
    </source>
</evidence>
<sequence length="277" mass="31789">MQLGKLQIDPLNGGFTQMDGGAIFGVVPKPLWEREYPVNDKNQVPLTTSPILIRTEDKNILIDTGIGKGKLTEKQLRNYGVRYESDIDASLAQFSLTCEDIDIVLMTHMHFDHATGLTDANGQAQFPNAWHYVQQDEWYEFIAPNIRSQATYWPINRGTYEANLILFEDTIEPYPGIKMKHTGGHSFGHAVIEIESEGEKAVHMADILSTTAHRNPLWVSAYDDYPMQSIREKERLTRYYVAHQYWFLFYHDVQHFAAKLSKDLKSVEASILREHVD</sequence>
<evidence type="ECO:0000256" key="3">
    <source>
        <dbReference type="ARBA" id="ARBA00022801"/>
    </source>
</evidence>
<reference evidence="6 11" key="4">
    <citation type="submission" date="2018-11" db="EMBL/GenBank/DDBJ databases">
        <authorList>
            <consortium name="Veterinary Laboratory Investigation and Response Network"/>
        </authorList>
    </citation>
    <scope>NUCLEOTIDE SEQUENCE [LARGE SCALE GENOMIC DNA]</scope>
    <source>
        <strain evidence="6 11">SPSE-18-VL-LA-PA-Ryan-0021</strain>
    </source>
</reference>
<dbReference type="OrthoDB" id="9802897at2"/>
<reference evidence="7 9" key="1">
    <citation type="journal article" date="2018" name="Vet. Microbiol.">
        <title>Clonal diversity and geographic distribution of methicillin-resistant Staphylococcus pseudintermedius from Australian animals: Discovery of novel sequence types.</title>
        <authorList>
            <person name="Worthing K.A."/>
            <person name="Abraham S."/>
            <person name="Coombs G.W."/>
            <person name="Pang S."/>
            <person name="Saputra S."/>
            <person name="Jordan D."/>
            <person name="Trott D.J."/>
            <person name="Norris J.M."/>
        </authorList>
    </citation>
    <scope>NUCLEOTIDE SEQUENCE [LARGE SCALE GENOMIC DNA]</scope>
    <source>
        <strain evidence="7 9">ST525 1</strain>
    </source>
</reference>
<evidence type="ECO:0000313" key="9">
    <source>
        <dbReference type="Proteomes" id="UP000246800"/>
    </source>
</evidence>
<dbReference type="SMART" id="SM00849">
    <property type="entry name" value="Lactamase_B"/>
    <property type="match status" value="1"/>
</dbReference>
<dbReference type="Pfam" id="PF00753">
    <property type="entry name" value="Lactamase_B"/>
    <property type="match status" value="1"/>
</dbReference>
<reference evidence="10" key="3">
    <citation type="journal article" date="2018" name="Vet. Microbiol.">
        <title>Molecular epidemiology of methicillin-resistant staphylococci amongst veterinary personnel, personnel-owned pets, patients and the hospital environment of two companion animal veterinary hospitals.</title>
        <authorList>
            <person name="Worthing K.A."/>
            <person name="Brown J."/>
            <person name="Gerber L."/>
            <person name="Abraham S."/>
            <person name="Trott D."/>
            <person name="Norris J.M."/>
        </authorList>
    </citation>
    <scope>NUCLEOTIDE SEQUENCE [LARGE SCALE GENOMIC DNA]</scope>
    <source>
        <strain evidence="10">ST496-2</strain>
    </source>
</reference>
<dbReference type="EMBL" id="QEIT01000053">
    <property type="protein sequence ID" value="PWZ73935.1"/>
    <property type="molecule type" value="Genomic_DNA"/>
</dbReference>
<evidence type="ECO:0000313" key="7">
    <source>
        <dbReference type="EMBL" id="PWZ73935.1"/>
    </source>
</evidence>
<name>A0A2A4EL49_STAPS</name>
<evidence type="ECO:0000313" key="6">
    <source>
        <dbReference type="EMBL" id="EGQ4384856.1"/>
    </source>
</evidence>
<dbReference type="Gene3D" id="3.60.15.10">
    <property type="entry name" value="Ribonuclease Z/Hydroxyacylglutathione hydrolase-like"/>
    <property type="match status" value="1"/>
</dbReference>
<comment type="caution">
    <text evidence="7">The sequence shown here is derived from an EMBL/GenBank/DDBJ whole genome shotgun (WGS) entry which is preliminary data.</text>
</comment>
<dbReference type="EMBL" id="QQPC01000015">
    <property type="protein sequence ID" value="REA83175.1"/>
    <property type="molecule type" value="Genomic_DNA"/>
</dbReference>
<dbReference type="Proteomes" id="UP000246800">
    <property type="component" value="Unassembled WGS sequence"/>
</dbReference>
<dbReference type="AlphaFoldDB" id="A0A2A4EL49"/>
<evidence type="ECO:0000313" key="10">
    <source>
        <dbReference type="Proteomes" id="UP000256409"/>
    </source>
</evidence>
<dbReference type="CDD" id="cd07728">
    <property type="entry name" value="YtnP-like_MBL-fold"/>
    <property type="match status" value="1"/>
</dbReference>
<dbReference type="PANTHER" id="PTHR42978:SF6">
    <property type="entry name" value="QUORUM-QUENCHING LACTONASE YTNP-RELATED"/>
    <property type="match status" value="1"/>
</dbReference>
<dbReference type="GO" id="GO:0016787">
    <property type="term" value="F:hydrolase activity"/>
    <property type="evidence" value="ECO:0007669"/>
    <property type="project" value="UniProtKB-KW"/>
</dbReference>
<keyword evidence="3 7" id="KW-0378">Hydrolase</keyword>
<dbReference type="SUPFAM" id="SSF56281">
    <property type="entry name" value="Metallo-hydrolase/oxidoreductase"/>
    <property type="match status" value="1"/>
</dbReference>
<proteinExistence type="inferred from homology"/>
<accession>A0A2A4EL49</accession>
<dbReference type="GO" id="GO:0046872">
    <property type="term" value="F:metal ion binding"/>
    <property type="evidence" value="ECO:0007669"/>
    <property type="project" value="UniProtKB-KW"/>
</dbReference>
<dbReference type="InterPro" id="IPR001279">
    <property type="entry name" value="Metallo-B-lactamas"/>
</dbReference>
<gene>
    <name evidence="7" type="ORF">DD902_09805</name>
    <name evidence="8" type="ORF">DV961_03505</name>
    <name evidence="6" type="ORF">EGV54_07075</name>
</gene>
<evidence type="ECO:0000256" key="2">
    <source>
        <dbReference type="ARBA" id="ARBA00022723"/>
    </source>
</evidence>
<reference evidence="8" key="2">
    <citation type="journal article" date="2018" name="Vet. Microbiol.">
        <title>Methicillin-resistant staphylococci amongst veterinary personnel, personnel-owned pets, patients and the hospital environment of two small animal veterinary hospitals.</title>
        <authorList>
            <person name="Worthing K.A."/>
            <person name="Brown J."/>
            <person name="Gerber L."/>
            <person name="Abraham S."/>
            <person name="Trott D."/>
            <person name="Norris J.M."/>
        </authorList>
    </citation>
    <scope>NUCLEOTIDE SEQUENCE</scope>
    <source>
        <strain evidence="8">ST496-2</strain>
    </source>
</reference>
<organism evidence="7 9">
    <name type="scientific">Staphylococcus pseudintermedius</name>
    <dbReference type="NCBI Taxonomy" id="283734"/>
    <lineage>
        <taxon>Bacteria</taxon>
        <taxon>Bacillati</taxon>
        <taxon>Bacillota</taxon>
        <taxon>Bacilli</taxon>
        <taxon>Bacillales</taxon>
        <taxon>Staphylococcaceae</taxon>
        <taxon>Staphylococcus</taxon>
        <taxon>Staphylococcus intermedius group</taxon>
    </lineage>
</organism>
<keyword evidence="2" id="KW-0479">Metal-binding</keyword>
<dbReference type="Proteomes" id="UP000256409">
    <property type="component" value="Unassembled WGS sequence"/>
</dbReference>
<keyword evidence="4" id="KW-0862">Zinc</keyword>
<dbReference type="InterPro" id="IPR051013">
    <property type="entry name" value="MBL_superfamily_lactonases"/>
</dbReference>
<dbReference type="GeneID" id="93823137"/>
<dbReference type="Proteomes" id="UP000600220">
    <property type="component" value="Unassembled WGS sequence"/>
</dbReference>
<comment type="similarity">
    <text evidence="1">Belongs to the metallo-beta-lactamase superfamily.</text>
</comment>
<evidence type="ECO:0000256" key="4">
    <source>
        <dbReference type="ARBA" id="ARBA00022833"/>
    </source>
</evidence>
<keyword evidence="11" id="KW-1185">Reference proteome</keyword>
<evidence type="ECO:0000313" key="8">
    <source>
        <dbReference type="EMBL" id="REA83175.1"/>
    </source>
</evidence>
<protein>
    <submittedName>
        <fullName evidence="7">MBL fold metallo-hydrolase</fullName>
    </submittedName>
</protein>